<dbReference type="Proteomes" id="UP000821866">
    <property type="component" value="Chromosome 1"/>
</dbReference>
<reference evidence="2" key="2">
    <citation type="submission" date="2021-09" db="EMBL/GenBank/DDBJ databases">
        <authorList>
            <person name="Jia N."/>
            <person name="Wang J."/>
            <person name="Shi W."/>
            <person name="Du L."/>
            <person name="Sun Y."/>
            <person name="Zhan W."/>
            <person name="Jiang J."/>
            <person name="Wang Q."/>
            <person name="Zhang B."/>
            <person name="Ji P."/>
            <person name="Sakyi L.B."/>
            <person name="Cui X."/>
            <person name="Yuan T."/>
            <person name="Jiang B."/>
            <person name="Yang W."/>
            <person name="Lam T.T.-Y."/>
            <person name="Chang Q."/>
            <person name="Ding S."/>
            <person name="Wang X."/>
            <person name="Zhu J."/>
            <person name="Ruan X."/>
            <person name="Zhao L."/>
            <person name="Wei J."/>
            <person name="Que T."/>
            <person name="Du C."/>
            <person name="Cheng J."/>
            <person name="Dai P."/>
            <person name="Han X."/>
            <person name="Huang E."/>
            <person name="Gao Y."/>
            <person name="Liu J."/>
            <person name="Shao H."/>
            <person name="Ye R."/>
            <person name="Li L."/>
            <person name="Wei W."/>
            <person name="Wang X."/>
            <person name="Wang C."/>
            <person name="Huo Q."/>
            <person name="Li W."/>
            <person name="Guo W."/>
            <person name="Chen H."/>
            <person name="Chen S."/>
            <person name="Zhou L."/>
            <person name="Zhou L."/>
            <person name="Ni X."/>
            <person name="Tian J."/>
            <person name="Zhou Y."/>
            <person name="Sheng Y."/>
            <person name="Liu T."/>
            <person name="Pan Y."/>
            <person name="Xia L."/>
            <person name="Li J."/>
            <person name="Zhao F."/>
            <person name="Cao W."/>
        </authorList>
    </citation>
    <scope>NUCLEOTIDE SEQUENCE</scope>
    <source>
        <strain evidence="2">Rmic-2018</strain>
        <tissue evidence="2">Larvae</tissue>
    </source>
</reference>
<evidence type="ECO:0000313" key="3">
    <source>
        <dbReference type="Proteomes" id="UP000821866"/>
    </source>
</evidence>
<evidence type="ECO:0000313" key="2">
    <source>
        <dbReference type="EMBL" id="KAH8039544.1"/>
    </source>
</evidence>
<protein>
    <submittedName>
        <fullName evidence="2">Uncharacterized protein</fullName>
    </submittedName>
</protein>
<dbReference type="EMBL" id="JABSTU010000001">
    <property type="protein sequence ID" value="KAH8039544.1"/>
    <property type="molecule type" value="Genomic_DNA"/>
</dbReference>
<organism evidence="2 3">
    <name type="scientific">Rhipicephalus microplus</name>
    <name type="common">Cattle tick</name>
    <name type="synonym">Boophilus microplus</name>
    <dbReference type="NCBI Taxonomy" id="6941"/>
    <lineage>
        <taxon>Eukaryota</taxon>
        <taxon>Metazoa</taxon>
        <taxon>Ecdysozoa</taxon>
        <taxon>Arthropoda</taxon>
        <taxon>Chelicerata</taxon>
        <taxon>Arachnida</taxon>
        <taxon>Acari</taxon>
        <taxon>Parasitiformes</taxon>
        <taxon>Ixodida</taxon>
        <taxon>Ixodoidea</taxon>
        <taxon>Ixodidae</taxon>
        <taxon>Rhipicephalinae</taxon>
        <taxon>Rhipicephalus</taxon>
        <taxon>Boophilus</taxon>
    </lineage>
</organism>
<keyword evidence="3" id="KW-1185">Reference proteome</keyword>
<dbReference type="AlphaFoldDB" id="A0A9J6EZY5"/>
<reference evidence="2" key="1">
    <citation type="journal article" date="2020" name="Cell">
        <title>Large-Scale Comparative Analyses of Tick Genomes Elucidate Their Genetic Diversity and Vector Capacities.</title>
        <authorList>
            <consortium name="Tick Genome and Microbiome Consortium (TIGMIC)"/>
            <person name="Jia N."/>
            <person name="Wang J."/>
            <person name="Shi W."/>
            <person name="Du L."/>
            <person name="Sun Y."/>
            <person name="Zhan W."/>
            <person name="Jiang J.F."/>
            <person name="Wang Q."/>
            <person name="Zhang B."/>
            <person name="Ji P."/>
            <person name="Bell-Sakyi L."/>
            <person name="Cui X.M."/>
            <person name="Yuan T.T."/>
            <person name="Jiang B.G."/>
            <person name="Yang W.F."/>
            <person name="Lam T.T."/>
            <person name="Chang Q.C."/>
            <person name="Ding S.J."/>
            <person name="Wang X.J."/>
            <person name="Zhu J.G."/>
            <person name="Ruan X.D."/>
            <person name="Zhao L."/>
            <person name="Wei J.T."/>
            <person name="Ye R.Z."/>
            <person name="Que T.C."/>
            <person name="Du C.H."/>
            <person name="Zhou Y.H."/>
            <person name="Cheng J.X."/>
            <person name="Dai P.F."/>
            <person name="Guo W.B."/>
            <person name="Han X.H."/>
            <person name="Huang E.J."/>
            <person name="Li L.F."/>
            <person name="Wei W."/>
            <person name="Gao Y.C."/>
            <person name="Liu J.Z."/>
            <person name="Shao H.Z."/>
            <person name="Wang X."/>
            <person name="Wang C.C."/>
            <person name="Yang T.C."/>
            <person name="Huo Q.B."/>
            <person name="Li W."/>
            <person name="Chen H.Y."/>
            <person name="Chen S.E."/>
            <person name="Zhou L.G."/>
            <person name="Ni X.B."/>
            <person name="Tian J.H."/>
            <person name="Sheng Y."/>
            <person name="Liu T."/>
            <person name="Pan Y.S."/>
            <person name="Xia L.Y."/>
            <person name="Li J."/>
            <person name="Zhao F."/>
            <person name="Cao W.C."/>
        </authorList>
    </citation>
    <scope>NUCLEOTIDE SEQUENCE</scope>
    <source>
        <strain evidence="2">Rmic-2018</strain>
    </source>
</reference>
<proteinExistence type="predicted"/>
<comment type="caution">
    <text evidence="2">The sequence shown here is derived from an EMBL/GenBank/DDBJ whole genome shotgun (WGS) entry which is preliminary data.</text>
</comment>
<feature type="compositionally biased region" description="Low complexity" evidence="1">
    <location>
        <begin position="288"/>
        <end position="300"/>
    </location>
</feature>
<sequence length="300" mass="34921">MNDDTTTPLTYFAAASTSATDTAQGGYRHRQPGYWALELRNFSGKTDEDMDAWLKHFDRQCHAFEALKTRRILPKFGRLDNVSTVASMNVATCEDIPFLVRQVVREELVRLQAGDVHHQSSFAACHEPPPYWMRERHVENRPRTETQILPRGFRFPRRVAATIGCHHLDVPLRTADRRQPGLYQKITMRHHKTFLRSTTHLRVLLPPLLLLIRPPAPPRFSTYPARMYETPVPPRFSTHPPRMHETWTFHPAYHRPRKQWPNEFRSESPVSERSLTPPPTRSRRSPSPRRQSPSPHQLGN</sequence>
<gene>
    <name evidence="2" type="ORF">HPB51_007446</name>
</gene>
<name>A0A9J6EZY5_RHIMP</name>
<feature type="region of interest" description="Disordered" evidence="1">
    <location>
        <begin position="258"/>
        <end position="300"/>
    </location>
</feature>
<accession>A0A9J6EZY5</accession>
<evidence type="ECO:0000256" key="1">
    <source>
        <dbReference type="SAM" id="MobiDB-lite"/>
    </source>
</evidence>